<feature type="transmembrane region" description="Helical" evidence="1">
    <location>
        <begin position="31"/>
        <end position="50"/>
    </location>
</feature>
<dbReference type="GO" id="GO:0016020">
    <property type="term" value="C:membrane"/>
    <property type="evidence" value="ECO:0007669"/>
    <property type="project" value="InterPro"/>
</dbReference>
<dbReference type="RefSeq" id="WP_101326497.1">
    <property type="nucleotide sequence ID" value="NZ_NQML01000057.1"/>
</dbReference>
<protein>
    <recommendedName>
        <fullName evidence="4">MtN3 and saliva related transmembrane protein</fullName>
    </recommendedName>
</protein>
<dbReference type="AlphaFoldDB" id="A0A2N3INN4"/>
<keyword evidence="1" id="KW-0472">Membrane</keyword>
<dbReference type="EMBL" id="NQMM01000059">
    <property type="protein sequence ID" value="PKQ72641.1"/>
    <property type="molecule type" value="Genomic_DNA"/>
</dbReference>
<dbReference type="NCBIfam" id="NF037968">
    <property type="entry name" value="SemiSWEET_2"/>
    <property type="match status" value="1"/>
</dbReference>
<sequence>MIKSVPLWPGIITLSLVLGTLVIWLDTAHLGLCAAFLTTGSFALQVIHIVKTQETRAISINMYLAFSCGVLLWLIYGLRTNDMPITIANSITLALACAVLMLKLRNERNL</sequence>
<dbReference type="Pfam" id="PF03083">
    <property type="entry name" value="MtN3_slv"/>
    <property type="match status" value="1"/>
</dbReference>
<gene>
    <name evidence="2" type="ORF">CJP16_21330</name>
</gene>
<evidence type="ECO:0000256" key="1">
    <source>
        <dbReference type="SAM" id="Phobius"/>
    </source>
</evidence>
<dbReference type="InterPro" id="IPR004316">
    <property type="entry name" value="SWEET_rpt"/>
</dbReference>
<evidence type="ECO:0008006" key="4">
    <source>
        <dbReference type="Google" id="ProtNLM"/>
    </source>
</evidence>
<keyword evidence="1" id="KW-1133">Transmembrane helix</keyword>
<comment type="caution">
    <text evidence="2">The sequence shown here is derived from an EMBL/GenBank/DDBJ whole genome shotgun (WGS) entry which is preliminary data.</text>
</comment>
<name>A0A2N3INN4_AERSO</name>
<keyword evidence="3" id="KW-1185">Reference proteome</keyword>
<keyword evidence="1" id="KW-0812">Transmembrane</keyword>
<dbReference type="Proteomes" id="UP000233467">
    <property type="component" value="Unassembled WGS sequence"/>
</dbReference>
<feature type="transmembrane region" description="Helical" evidence="1">
    <location>
        <begin position="62"/>
        <end position="79"/>
    </location>
</feature>
<dbReference type="GO" id="GO:0051119">
    <property type="term" value="F:sugar transmembrane transporter activity"/>
    <property type="evidence" value="ECO:0007669"/>
    <property type="project" value="InterPro"/>
</dbReference>
<feature type="transmembrane region" description="Helical" evidence="1">
    <location>
        <begin position="7"/>
        <end position="25"/>
    </location>
</feature>
<organism evidence="2 3">
    <name type="scientific">Aeromonas sobria</name>
    <dbReference type="NCBI Taxonomy" id="646"/>
    <lineage>
        <taxon>Bacteria</taxon>
        <taxon>Pseudomonadati</taxon>
        <taxon>Pseudomonadota</taxon>
        <taxon>Gammaproteobacteria</taxon>
        <taxon>Aeromonadales</taxon>
        <taxon>Aeromonadaceae</taxon>
        <taxon>Aeromonas</taxon>
    </lineage>
</organism>
<proteinExistence type="predicted"/>
<feature type="transmembrane region" description="Helical" evidence="1">
    <location>
        <begin position="85"/>
        <end position="104"/>
    </location>
</feature>
<reference evidence="2 3" key="1">
    <citation type="journal article" date="2017" name="Front. Microbiol.">
        <title>Strong Genomic and Phenotypic Heterogeneity in the Aeromonas sobria Species Complex.</title>
        <authorList>
            <person name="Gauthier J."/>
            <person name="Vincent A.T."/>
            <person name="Charette S.J."/>
            <person name="Derome N."/>
        </authorList>
    </citation>
    <scope>NUCLEOTIDE SEQUENCE [LARGE SCALE GENOMIC DNA]</scope>
    <source>
        <strain evidence="2 3">TM18</strain>
    </source>
</reference>
<evidence type="ECO:0000313" key="2">
    <source>
        <dbReference type="EMBL" id="PKQ72641.1"/>
    </source>
</evidence>
<accession>A0A2N3INN4</accession>
<dbReference type="Gene3D" id="1.20.1280.290">
    <property type="match status" value="1"/>
</dbReference>
<dbReference type="InterPro" id="IPR047662">
    <property type="entry name" value="SemiSWEET"/>
</dbReference>
<evidence type="ECO:0000313" key="3">
    <source>
        <dbReference type="Proteomes" id="UP000233467"/>
    </source>
</evidence>